<dbReference type="AlphaFoldDB" id="A0ABC9HIN3"/>
<evidence type="ECO:0000313" key="2">
    <source>
        <dbReference type="Proteomes" id="UP001189180"/>
    </source>
</evidence>
<dbReference type="EMBL" id="CANUEZ050000244">
    <property type="protein sequence ID" value="CAM0512735.1"/>
    <property type="molecule type" value="Genomic_DNA"/>
</dbReference>
<proteinExistence type="predicted"/>
<organism evidence="1 2">
    <name type="scientific">Fasciola hepatica</name>
    <name type="common">Liver fluke</name>
    <dbReference type="NCBI Taxonomy" id="6192"/>
    <lineage>
        <taxon>Eukaryota</taxon>
        <taxon>Metazoa</taxon>
        <taxon>Spiralia</taxon>
        <taxon>Lophotrochozoa</taxon>
        <taxon>Platyhelminthes</taxon>
        <taxon>Trematoda</taxon>
        <taxon>Digenea</taxon>
        <taxon>Plagiorchiida</taxon>
        <taxon>Echinostomata</taxon>
        <taxon>Echinostomatoidea</taxon>
        <taxon>Fasciolidae</taxon>
        <taxon>Fasciola</taxon>
    </lineage>
</organism>
<accession>A0ABC9HIN3</accession>
<protein>
    <recommendedName>
        <fullName evidence="3">Cadherin domain-containing protein</fullName>
    </recommendedName>
</protein>
<reference evidence="1 2" key="1">
    <citation type="submission" date="2024-08" db="EMBL/GenBank/DDBJ databases">
        <authorList>
            <person name="Paterson S."/>
        </authorList>
    </citation>
    <scope>NUCLEOTIDE SEQUENCE [LARGE SCALE GENOMIC DNA]</scope>
</reference>
<evidence type="ECO:0008006" key="3">
    <source>
        <dbReference type="Google" id="ProtNLM"/>
    </source>
</evidence>
<dbReference type="Proteomes" id="UP001189180">
    <property type="component" value="Unassembled WGS sequence"/>
</dbReference>
<sequence length="780" mass="88993">MTFSYEEIPLFIKMPLSEKFARNRILIEKLGVHTSFSTPALRDRSLQFKTVSACAMDIFVAKPIDRSWVNQDKTPNRISRVRLQPNEIESAGRIQYSMEENVVQKSVVRIDRNNGELEFPTALSPMSMAVTVRATAKTGSNQYVTAFAVVRVHVVCFVSSHAWDTIRNLASIKFINPIDICHFQFRNFNIRSEDDSSSNLDEPNAVHLSYRIRFRRFGCLVRSSLRCTVSEGVQLTNATIGEIGSGMKCPNELSRPTMFSIGRKSVDLNLGDLCGTGNEDSWIDIAVVVSVNDEPTQSFIDCATFVEQTVIADSRLRHWIKTPSEYGILKRNRRSNRNITLTIKKDEKTDQMNRPKSVTFVFYIPKGTSVNLASLSLTCPKSSGSNKPQCTVKRLRLSKGINVKFKDLFALNITDFNSVQQNRIQVNLTKLEATDENGDQMANTLSLEFEVRPTHCTELQTDDSLIVHFEGRFDAYLLSEHIQITVRNEGQPITDFDLKMHINTTDVYPADIVQINVTVKNTELSQCECKLLMLHLHAGPWVTDGELIDVGKQNTKLDKTESRRMEILVVFWTYLRHYRWSGILGYRRADHGNSYTCVFKNHFRARGLRIIPTKPVLKHKVTQFGVHLYGIAFGKDIHQFELATFAYPKMKCTGLVMGHFLRWFDLGPMVSQVITYQKEDKRYFALGPERNSIVSTRDLTDNWIGITISEYRKYTVGRQHENATYLPWDETDTFNKTLSGENCTNFQAAEWNVCCDGIYYKNKKVAAWTKATDLPPTPSE</sequence>
<evidence type="ECO:0000313" key="1">
    <source>
        <dbReference type="EMBL" id="CAM0512735.1"/>
    </source>
</evidence>
<keyword evidence="2" id="KW-1185">Reference proteome</keyword>
<name>A0ABC9HIN3_FASHE</name>
<gene>
    <name evidence="1" type="ORF">FHB240107_LOCUS13537</name>
</gene>
<comment type="caution">
    <text evidence="1">The sequence shown here is derived from an EMBL/GenBank/DDBJ whole genome shotgun (WGS) entry which is preliminary data.</text>
</comment>